<dbReference type="GO" id="GO:0003886">
    <property type="term" value="F:DNA (cytosine-5-)-methyltransferase activity"/>
    <property type="evidence" value="ECO:0007669"/>
    <property type="project" value="UniProtKB-EC"/>
</dbReference>
<name>A0A4Z1NIM5_9PEZI</name>
<proteinExistence type="inferred from homology"/>
<feature type="active site" evidence="5">
    <location>
        <position position="402"/>
    </location>
</feature>
<accession>A0A4Z1NIM5</accession>
<dbReference type="GO" id="GO:0032259">
    <property type="term" value="P:methylation"/>
    <property type="evidence" value="ECO:0007669"/>
    <property type="project" value="UniProtKB-KW"/>
</dbReference>
<dbReference type="GO" id="GO:0003677">
    <property type="term" value="F:DNA binding"/>
    <property type="evidence" value="ECO:0007669"/>
    <property type="project" value="TreeGrafter"/>
</dbReference>
<dbReference type="AlphaFoldDB" id="A0A4Z1NIM5"/>
<dbReference type="GO" id="GO:0005634">
    <property type="term" value="C:nucleus"/>
    <property type="evidence" value="ECO:0007669"/>
    <property type="project" value="TreeGrafter"/>
</dbReference>
<dbReference type="Pfam" id="PF00145">
    <property type="entry name" value="DNA_methylase"/>
    <property type="match status" value="2"/>
</dbReference>
<keyword evidence="3 5" id="KW-0808">Transferase</keyword>
<dbReference type="PANTHER" id="PTHR10629:SF52">
    <property type="entry name" value="DNA (CYTOSINE-5)-METHYLTRANSFERASE 1"/>
    <property type="match status" value="1"/>
</dbReference>
<organism evidence="7 8">
    <name type="scientific">Venturia nashicola</name>
    <dbReference type="NCBI Taxonomy" id="86259"/>
    <lineage>
        <taxon>Eukaryota</taxon>
        <taxon>Fungi</taxon>
        <taxon>Dikarya</taxon>
        <taxon>Ascomycota</taxon>
        <taxon>Pezizomycotina</taxon>
        <taxon>Dothideomycetes</taxon>
        <taxon>Pleosporomycetidae</taxon>
        <taxon>Venturiales</taxon>
        <taxon>Venturiaceae</taxon>
        <taxon>Venturia</taxon>
    </lineage>
</organism>
<dbReference type="PANTHER" id="PTHR10629">
    <property type="entry name" value="CYTOSINE-SPECIFIC METHYLTRANSFERASE"/>
    <property type="match status" value="1"/>
</dbReference>
<dbReference type="Proteomes" id="UP000298493">
    <property type="component" value="Unassembled WGS sequence"/>
</dbReference>
<evidence type="ECO:0000256" key="2">
    <source>
        <dbReference type="ARBA" id="ARBA00022603"/>
    </source>
</evidence>
<dbReference type="GO" id="GO:0044027">
    <property type="term" value="P:negative regulation of gene expression via chromosomal CpG island methylation"/>
    <property type="evidence" value="ECO:0007669"/>
    <property type="project" value="TreeGrafter"/>
</dbReference>
<feature type="compositionally biased region" description="Basic and acidic residues" evidence="6">
    <location>
        <begin position="56"/>
        <end position="70"/>
    </location>
</feature>
<comment type="caution">
    <text evidence="7">The sequence shown here is derived from an EMBL/GenBank/DDBJ whole genome shotgun (WGS) entry which is preliminary data.</text>
</comment>
<dbReference type="InterPro" id="IPR050390">
    <property type="entry name" value="C5-Methyltransferase"/>
</dbReference>
<sequence>MSYGSRSLMVDLTDDYDVSDDSNERDTSLIRQFFDLTMDSDDESEAIVIDSDYDSDSPKIEDVKDEDAKHTYQQQEFRPPSKKSRTSQELRNGPILYPFEVLDHWPEHDLQPGTSVELKGEGGKDGDFVRIQEIIVDSSKDHDNILLRGQLLRRAKYVGGVLGTARIGGQTIGGKMKRDLNELALLFDVDKDDPRPPEEQSLVTVSLSDVLCTRRIVFTHEAFPRRSFRETTTLNRQDPHHEILKQSVKETGILVCRYVFLEYYKDARQRLASKKRSREACLRRIFMTESDFPTSRSEQVSQGDNQARRRDEQQSEPSRRVKNAVKKRKITYGSGFCGAGGDCQGAVLGGATVKYGFDMDEAACESFHLNHPSAKIHCLEAADYPPPGEDDSCDIFHLSPPCDYFSPNHTYAGRNDEANTRAMFYTYEKLMSAKPRVHTQENTFGLDSHHPEYFGTLIQEIVRAGYNIRWKVDQFAEHGLASSRKRVVIIAARIGVPIPEFPKASYGPPGSSLKRYRTIHDAISKIPDSASWHNHQRPYKIPQPTYDARTAMAKCITRNGGTTPHPSGLRPFTPREMANLQGFPEWYEFVGNGGTGITQVKKQIGNAIPPQVWAVYIRSIVDTLEKFDSGLIDETGRLIKTEEHAKREEAGHLSGFSTPFRKCIKPGTLSTPSGSSSTRTFSSSSSRFSDPFSTPSNPSSTFINTSTASSQSSLSNGSLYRMSPSPAPRNRKIRAFTENYLELSPEPTGRFKRGFSTFDTRPSPFKRKIDPIDLTGERKRAKAKMEDAIDLTEETKIGDNF</sequence>
<dbReference type="Gene3D" id="3.40.50.150">
    <property type="entry name" value="Vaccinia Virus protein VP39"/>
    <property type="match status" value="1"/>
</dbReference>
<protein>
    <recommendedName>
        <fullName evidence="1">DNA (cytosine-5-)-methyltransferase</fullName>
        <ecNumber evidence="1">2.1.1.37</ecNumber>
    </recommendedName>
</protein>
<dbReference type="STRING" id="86259.A0A4Z1NIM5"/>
<keyword evidence="8" id="KW-1185">Reference proteome</keyword>
<feature type="compositionally biased region" description="Basic and acidic residues" evidence="6">
    <location>
        <begin position="306"/>
        <end position="319"/>
    </location>
</feature>
<dbReference type="SUPFAM" id="SSF53335">
    <property type="entry name" value="S-adenosyl-L-methionine-dependent methyltransferases"/>
    <property type="match status" value="1"/>
</dbReference>
<evidence type="ECO:0000313" key="8">
    <source>
        <dbReference type="Proteomes" id="UP000298493"/>
    </source>
</evidence>
<dbReference type="EC" id="2.1.1.37" evidence="1"/>
<keyword evidence="4 5" id="KW-0949">S-adenosyl-L-methionine</keyword>
<keyword evidence="2 5" id="KW-0489">Methyltransferase</keyword>
<feature type="compositionally biased region" description="Acidic residues" evidence="6">
    <location>
        <begin position="46"/>
        <end position="55"/>
    </location>
</feature>
<evidence type="ECO:0000256" key="1">
    <source>
        <dbReference type="ARBA" id="ARBA00011975"/>
    </source>
</evidence>
<dbReference type="Gene3D" id="3.90.120.10">
    <property type="entry name" value="DNA Methylase, subunit A, domain 2"/>
    <property type="match status" value="1"/>
</dbReference>
<dbReference type="PROSITE" id="PS51679">
    <property type="entry name" value="SAM_MT_C5"/>
    <property type="match status" value="1"/>
</dbReference>
<reference evidence="7 8" key="1">
    <citation type="submission" date="2019-04" db="EMBL/GenBank/DDBJ databases">
        <title>High contiguity whole genome sequence and gene annotation resource for two Venturia nashicola isolates.</title>
        <authorList>
            <person name="Prokchorchik M."/>
            <person name="Won K."/>
            <person name="Lee Y."/>
            <person name="Choi E.D."/>
            <person name="Segonzac C."/>
            <person name="Sohn K.H."/>
        </authorList>
    </citation>
    <scope>NUCLEOTIDE SEQUENCE [LARGE SCALE GENOMIC DNA]</scope>
    <source>
        <strain evidence="7 8">PRI2</strain>
    </source>
</reference>
<evidence type="ECO:0000256" key="6">
    <source>
        <dbReference type="SAM" id="MobiDB-lite"/>
    </source>
</evidence>
<evidence type="ECO:0000256" key="5">
    <source>
        <dbReference type="PROSITE-ProRule" id="PRU01016"/>
    </source>
</evidence>
<feature type="region of interest" description="Disordered" evidence="6">
    <location>
        <begin position="293"/>
        <end position="323"/>
    </location>
</feature>
<evidence type="ECO:0000256" key="3">
    <source>
        <dbReference type="ARBA" id="ARBA00022679"/>
    </source>
</evidence>
<dbReference type="InterPro" id="IPR029063">
    <property type="entry name" value="SAM-dependent_MTases_sf"/>
</dbReference>
<dbReference type="EMBL" id="SNSC02000023">
    <property type="protein sequence ID" value="TID14379.1"/>
    <property type="molecule type" value="Genomic_DNA"/>
</dbReference>
<evidence type="ECO:0000256" key="4">
    <source>
        <dbReference type="ARBA" id="ARBA00022691"/>
    </source>
</evidence>
<feature type="compositionally biased region" description="Polar residues" evidence="6">
    <location>
        <begin position="293"/>
        <end position="305"/>
    </location>
</feature>
<evidence type="ECO:0000313" key="7">
    <source>
        <dbReference type="EMBL" id="TID14379.1"/>
    </source>
</evidence>
<dbReference type="InterPro" id="IPR001525">
    <property type="entry name" value="C5_MeTfrase"/>
</dbReference>
<comment type="similarity">
    <text evidence="5">Belongs to the class I-like SAM-binding methyltransferase superfamily. C5-methyltransferase family.</text>
</comment>
<feature type="region of interest" description="Disordered" evidence="6">
    <location>
        <begin position="46"/>
        <end position="90"/>
    </location>
</feature>
<feature type="region of interest" description="Disordered" evidence="6">
    <location>
        <begin position="664"/>
        <end position="730"/>
    </location>
</feature>
<gene>
    <name evidence="7" type="ORF">E6O75_ATG09458</name>
</gene>
<feature type="compositionally biased region" description="Low complexity" evidence="6">
    <location>
        <begin position="670"/>
        <end position="718"/>
    </location>
</feature>